<dbReference type="InterPro" id="IPR001763">
    <property type="entry name" value="Rhodanese-like_dom"/>
</dbReference>
<dbReference type="CDD" id="cd00158">
    <property type="entry name" value="RHOD"/>
    <property type="match status" value="1"/>
</dbReference>
<name>A0A839SZV8_AZOMA</name>
<dbReference type="GO" id="GO:0016740">
    <property type="term" value="F:transferase activity"/>
    <property type="evidence" value="ECO:0007669"/>
    <property type="project" value="UniProtKB-KW"/>
</dbReference>
<dbReference type="Proteomes" id="UP000549250">
    <property type="component" value="Unassembled WGS sequence"/>
</dbReference>
<evidence type="ECO:0000259" key="1">
    <source>
        <dbReference type="PROSITE" id="PS50206"/>
    </source>
</evidence>
<proteinExistence type="predicted"/>
<keyword evidence="3" id="KW-1185">Reference proteome</keyword>
<dbReference type="Pfam" id="PF00581">
    <property type="entry name" value="Rhodanese"/>
    <property type="match status" value="1"/>
</dbReference>
<reference evidence="2 3" key="1">
    <citation type="submission" date="2020-08" db="EMBL/GenBank/DDBJ databases">
        <title>Genomic Encyclopedia of Type Strains, Phase III (KMG-III): the genomes of soil and plant-associated and newly described type strains.</title>
        <authorList>
            <person name="Whitman W."/>
        </authorList>
    </citation>
    <scope>NUCLEOTIDE SEQUENCE [LARGE SCALE GENOMIC DNA]</scope>
    <source>
        <strain evidence="2 3">CECT 4462</strain>
    </source>
</reference>
<keyword evidence="2" id="KW-0808">Transferase</keyword>
<gene>
    <name evidence="2" type="ORF">FHR87_000170</name>
</gene>
<evidence type="ECO:0000313" key="3">
    <source>
        <dbReference type="Proteomes" id="UP000549250"/>
    </source>
</evidence>
<dbReference type="InterPro" id="IPR036873">
    <property type="entry name" value="Rhodanese-like_dom_sf"/>
</dbReference>
<dbReference type="RefSeq" id="WP_183164802.1">
    <property type="nucleotide sequence ID" value="NZ_JACHXI010000001.1"/>
</dbReference>
<evidence type="ECO:0000313" key="2">
    <source>
        <dbReference type="EMBL" id="MBB3101810.1"/>
    </source>
</evidence>
<feature type="domain" description="Rhodanese" evidence="1">
    <location>
        <begin position="40"/>
        <end position="132"/>
    </location>
</feature>
<dbReference type="SUPFAM" id="SSF52821">
    <property type="entry name" value="Rhodanese/Cell cycle control phosphatase"/>
    <property type="match status" value="1"/>
</dbReference>
<dbReference type="Gene3D" id="3.40.250.10">
    <property type="entry name" value="Rhodanese-like domain"/>
    <property type="match status" value="1"/>
</dbReference>
<accession>A0A839SZV8</accession>
<comment type="caution">
    <text evidence="2">The sequence shown here is derived from an EMBL/GenBank/DDBJ whole genome shotgun (WGS) entry which is preliminary data.</text>
</comment>
<sequence length="146" mass="16578">MSRILIFAVFLIPGWLSAQEIPRRIKDVATVNLFQAKQLYDKGAVFVDIRPTPEWSWGHVHGAVHLDFYDEFGNLEEKRWPRDVPLVIYCDSDLCENGAAAAGLAATWGYRHVYYFRDGYFAWQLADLPQGKGMAGELVSLSAQVR</sequence>
<protein>
    <submittedName>
        <fullName evidence="2">Rhodanese-related sulfurtransferase</fullName>
    </submittedName>
</protein>
<dbReference type="EMBL" id="JACHXI010000001">
    <property type="protein sequence ID" value="MBB3101810.1"/>
    <property type="molecule type" value="Genomic_DNA"/>
</dbReference>
<dbReference type="SMART" id="SM00450">
    <property type="entry name" value="RHOD"/>
    <property type="match status" value="1"/>
</dbReference>
<dbReference type="PROSITE" id="PS50206">
    <property type="entry name" value="RHODANESE_3"/>
    <property type="match status" value="1"/>
</dbReference>
<organism evidence="2 3">
    <name type="scientific">Azomonas macrocytogenes</name>
    <name type="common">Azotobacter macrocytogenes</name>
    <dbReference type="NCBI Taxonomy" id="69962"/>
    <lineage>
        <taxon>Bacteria</taxon>
        <taxon>Pseudomonadati</taxon>
        <taxon>Pseudomonadota</taxon>
        <taxon>Gammaproteobacteria</taxon>
        <taxon>Pseudomonadales</taxon>
        <taxon>Pseudomonadaceae</taxon>
        <taxon>Azomonas</taxon>
    </lineage>
</organism>
<dbReference type="AlphaFoldDB" id="A0A839SZV8"/>